<dbReference type="InterPro" id="IPR044804">
    <property type="entry name" value="Ribosomal_eL20z-like"/>
</dbReference>
<evidence type="ECO:0000313" key="2">
    <source>
        <dbReference type="EMBL" id="KAK7331350.1"/>
    </source>
</evidence>
<feature type="transmembrane region" description="Helical" evidence="1">
    <location>
        <begin position="119"/>
        <end position="138"/>
    </location>
</feature>
<dbReference type="PANTHER" id="PTHR46631">
    <property type="entry name" value="60S RIBOSOMAL PROTEIN L18A-LIKE"/>
    <property type="match status" value="1"/>
</dbReference>
<keyword evidence="1" id="KW-0812">Transmembrane</keyword>
<gene>
    <name evidence="2" type="ORF">VNO77_25573</name>
</gene>
<keyword evidence="3" id="KW-1185">Reference proteome</keyword>
<dbReference type="AlphaFoldDB" id="A0AAN9L8E2"/>
<evidence type="ECO:0008006" key="4">
    <source>
        <dbReference type="Google" id="ProtNLM"/>
    </source>
</evidence>
<keyword evidence="1" id="KW-1133">Transmembrane helix</keyword>
<sequence>MISEASPMNEEGKNRGIATTDNPYYGTFQGVANYYPPHNPLASSGSPYGYYQGQGYHVVPVYGYAIGDGRPMRERRLPCCGLGLGWLLFILGFLLGGLPWYIGTFILMCVQMDYREKPGLIACAVASLVTLVIITLGVTQVDHVKLT</sequence>
<dbReference type="PANTHER" id="PTHR46631:SF21">
    <property type="entry name" value="60S RIBOSOMAL PROTEIN L18A-LIKE PROTEIN"/>
    <property type="match status" value="1"/>
</dbReference>
<name>A0AAN9L8E2_CANGL</name>
<keyword evidence="1" id="KW-0472">Membrane</keyword>
<protein>
    <recommendedName>
        <fullName evidence="4">60S ribosomal protein L18a-like protein</fullName>
    </recommendedName>
</protein>
<organism evidence="2 3">
    <name type="scientific">Canavalia gladiata</name>
    <name type="common">Sword bean</name>
    <name type="synonym">Dolichos gladiatus</name>
    <dbReference type="NCBI Taxonomy" id="3824"/>
    <lineage>
        <taxon>Eukaryota</taxon>
        <taxon>Viridiplantae</taxon>
        <taxon>Streptophyta</taxon>
        <taxon>Embryophyta</taxon>
        <taxon>Tracheophyta</taxon>
        <taxon>Spermatophyta</taxon>
        <taxon>Magnoliopsida</taxon>
        <taxon>eudicotyledons</taxon>
        <taxon>Gunneridae</taxon>
        <taxon>Pentapetalae</taxon>
        <taxon>rosids</taxon>
        <taxon>fabids</taxon>
        <taxon>Fabales</taxon>
        <taxon>Fabaceae</taxon>
        <taxon>Papilionoideae</taxon>
        <taxon>50 kb inversion clade</taxon>
        <taxon>NPAAA clade</taxon>
        <taxon>indigoferoid/millettioid clade</taxon>
        <taxon>Phaseoleae</taxon>
        <taxon>Canavalia</taxon>
    </lineage>
</organism>
<dbReference type="Proteomes" id="UP001367508">
    <property type="component" value="Unassembled WGS sequence"/>
</dbReference>
<dbReference type="EMBL" id="JAYMYQ010000005">
    <property type="protein sequence ID" value="KAK7331350.1"/>
    <property type="molecule type" value="Genomic_DNA"/>
</dbReference>
<evidence type="ECO:0000256" key="1">
    <source>
        <dbReference type="SAM" id="Phobius"/>
    </source>
</evidence>
<comment type="caution">
    <text evidence="2">The sequence shown here is derived from an EMBL/GenBank/DDBJ whole genome shotgun (WGS) entry which is preliminary data.</text>
</comment>
<feature type="transmembrane region" description="Helical" evidence="1">
    <location>
        <begin position="80"/>
        <end position="107"/>
    </location>
</feature>
<accession>A0AAN9L8E2</accession>
<evidence type="ECO:0000313" key="3">
    <source>
        <dbReference type="Proteomes" id="UP001367508"/>
    </source>
</evidence>
<reference evidence="2 3" key="1">
    <citation type="submission" date="2024-01" db="EMBL/GenBank/DDBJ databases">
        <title>The genomes of 5 underutilized Papilionoideae crops provide insights into root nodulation and disease resistanc.</title>
        <authorList>
            <person name="Jiang F."/>
        </authorList>
    </citation>
    <scope>NUCLEOTIDE SEQUENCE [LARGE SCALE GENOMIC DNA]</scope>
    <source>
        <strain evidence="2">LVBAO_FW01</strain>
        <tissue evidence="2">Leaves</tissue>
    </source>
</reference>
<proteinExistence type="predicted"/>